<evidence type="ECO:0000313" key="11">
    <source>
        <dbReference type="Proteomes" id="UP000006882"/>
    </source>
</evidence>
<sequence length="157" mass="17870">MAFRLQALSCLVALQVLVLFSDEASSAGHGHGARISRQRKQATGCNLFQGNWAFDASYPLYDSSSCPFIDPEFDCIKYGRPDKQFLKYAWKPDSCDLPRFDGLDFLRRWKGKKIMFVGDSLSLNMWESLSCMIHASVPNAKTTFKKGYSVNFQEKFQ</sequence>
<keyword evidence="11" id="KW-1185">Reference proteome</keyword>
<name>A0A251PJQ3_PRUPE</name>
<feature type="signal peptide" evidence="7">
    <location>
        <begin position="1"/>
        <end position="26"/>
    </location>
</feature>
<keyword evidence="4" id="KW-0735">Signal-anchor</keyword>
<feature type="domain" description="Trichome birefringence-like C-terminal" evidence="8">
    <location>
        <begin position="97"/>
        <end position="146"/>
    </location>
</feature>
<evidence type="ECO:0000256" key="4">
    <source>
        <dbReference type="ARBA" id="ARBA00022968"/>
    </source>
</evidence>
<keyword evidence="7" id="KW-0732">Signal</keyword>
<evidence type="ECO:0000313" key="10">
    <source>
        <dbReference type="EMBL" id="ONI10645.1"/>
    </source>
</evidence>
<dbReference type="InterPro" id="IPR025846">
    <property type="entry name" value="TBL_N"/>
</dbReference>
<comment type="similarity">
    <text evidence="2">Belongs to the PC-esterase family. TBL subfamily.</text>
</comment>
<dbReference type="Gramene" id="ONI10645">
    <property type="protein sequence ID" value="ONI10645"/>
    <property type="gene ID" value="PRUPE_4G059400"/>
</dbReference>
<dbReference type="PANTHER" id="PTHR32285:SF42">
    <property type="entry name" value="PROTEIN TRICHOME BIREFRINGENCE-LIKE 37"/>
    <property type="match status" value="1"/>
</dbReference>
<feature type="chain" id="PRO_5012693499" evidence="7">
    <location>
        <begin position="27"/>
        <end position="157"/>
    </location>
</feature>
<dbReference type="InterPro" id="IPR029962">
    <property type="entry name" value="TBL"/>
</dbReference>
<evidence type="ECO:0000256" key="6">
    <source>
        <dbReference type="ARBA" id="ARBA00023136"/>
    </source>
</evidence>
<reference evidence="10 11" key="1">
    <citation type="journal article" date="2013" name="Nat. Genet.">
        <title>The high-quality draft genome of peach (Prunus persica) identifies unique patterns of genetic diversity, domestication and genome evolution.</title>
        <authorList>
            <consortium name="International Peach Genome Initiative"/>
            <person name="Verde I."/>
            <person name="Abbott A.G."/>
            <person name="Scalabrin S."/>
            <person name="Jung S."/>
            <person name="Shu S."/>
            <person name="Marroni F."/>
            <person name="Zhebentyayeva T."/>
            <person name="Dettori M.T."/>
            <person name="Grimwood J."/>
            <person name="Cattonaro F."/>
            <person name="Zuccolo A."/>
            <person name="Rossini L."/>
            <person name="Jenkins J."/>
            <person name="Vendramin E."/>
            <person name="Meisel L.A."/>
            <person name="Decroocq V."/>
            <person name="Sosinski B."/>
            <person name="Prochnik S."/>
            <person name="Mitros T."/>
            <person name="Policriti A."/>
            <person name="Cipriani G."/>
            <person name="Dondini L."/>
            <person name="Ficklin S."/>
            <person name="Goodstein D.M."/>
            <person name="Xuan P."/>
            <person name="Del Fabbro C."/>
            <person name="Aramini V."/>
            <person name="Copetti D."/>
            <person name="Gonzalez S."/>
            <person name="Horner D.S."/>
            <person name="Falchi R."/>
            <person name="Lucas S."/>
            <person name="Mica E."/>
            <person name="Maldonado J."/>
            <person name="Lazzari B."/>
            <person name="Bielenberg D."/>
            <person name="Pirona R."/>
            <person name="Miculan M."/>
            <person name="Barakat A."/>
            <person name="Testolin R."/>
            <person name="Stella A."/>
            <person name="Tartarini S."/>
            <person name="Tonutti P."/>
            <person name="Arus P."/>
            <person name="Orellana A."/>
            <person name="Wells C."/>
            <person name="Main D."/>
            <person name="Vizzotto G."/>
            <person name="Silva H."/>
            <person name="Salamini F."/>
            <person name="Schmutz J."/>
            <person name="Morgante M."/>
            <person name="Rokhsar D.S."/>
        </authorList>
    </citation>
    <scope>NUCLEOTIDE SEQUENCE [LARGE SCALE GENOMIC DNA]</scope>
    <source>
        <strain evidence="11">cv. Nemared</strain>
    </source>
</reference>
<gene>
    <name evidence="10" type="ORF">PRUPE_4G059400</name>
</gene>
<evidence type="ECO:0000256" key="7">
    <source>
        <dbReference type="SAM" id="SignalP"/>
    </source>
</evidence>
<keyword evidence="3" id="KW-0812">Transmembrane</keyword>
<evidence type="ECO:0000256" key="1">
    <source>
        <dbReference type="ARBA" id="ARBA00004167"/>
    </source>
</evidence>
<comment type="subcellular location">
    <subcellularLocation>
        <location evidence="1">Membrane</location>
        <topology evidence="1">Single-pass membrane protein</topology>
    </subcellularLocation>
</comment>
<organism evidence="10 11">
    <name type="scientific">Prunus persica</name>
    <name type="common">Peach</name>
    <name type="synonym">Amygdalus persica</name>
    <dbReference type="NCBI Taxonomy" id="3760"/>
    <lineage>
        <taxon>Eukaryota</taxon>
        <taxon>Viridiplantae</taxon>
        <taxon>Streptophyta</taxon>
        <taxon>Embryophyta</taxon>
        <taxon>Tracheophyta</taxon>
        <taxon>Spermatophyta</taxon>
        <taxon>Magnoliopsida</taxon>
        <taxon>eudicotyledons</taxon>
        <taxon>Gunneridae</taxon>
        <taxon>Pentapetalae</taxon>
        <taxon>rosids</taxon>
        <taxon>fabids</taxon>
        <taxon>Rosales</taxon>
        <taxon>Rosaceae</taxon>
        <taxon>Amygdaloideae</taxon>
        <taxon>Amygdaleae</taxon>
        <taxon>Prunus</taxon>
    </lineage>
</organism>
<dbReference type="PANTHER" id="PTHR32285">
    <property type="entry name" value="PROTEIN TRICHOME BIREFRINGENCE-LIKE 9-RELATED"/>
    <property type="match status" value="1"/>
</dbReference>
<dbReference type="AlphaFoldDB" id="A0A251PJQ3"/>
<dbReference type="InterPro" id="IPR026057">
    <property type="entry name" value="TBL_C"/>
</dbReference>
<protein>
    <submittedName>
        <fullName evidence="10">Uncharacterized protein</fullName>
    </submittedName>
</protein>
<evidence type="ECO:0000256" key="2">
    <source>
        <dbReference type="ARBA" id="ARBA00007727"/>
    </source>
</evidence>
<feature type="domain" description="Trichome birefringence-like N-terminal" evidence="9">
    <location>
        <begin position="44"/>
        <end position="96"/>
    </location>
</feature>
<dbReference type="GO" id="GO:0016413">
    <property type="term" value="F:O-acetyltransferase activity"/>
    <property type="evidence" value="ECO:0007669"/>
    <property type="project" value="InterPro"/>
</dbReference>
<dbReference type="EMBL" id="CM007654">
    <property type="protein sequence ID" value="ONI10645.1"/>
    <property type="molecule type" value="Genomic_DNA"/>
</dbReference>
<proteinExistence type="inferred from homology"/>
<accession>A0A251PJQ3</accession>
<dbReference type="Pfam" id="PF14416">
    <property type="entry name" value="PMR5N"/>
    <property type="match status" value="1"/>
</dbReference>
<keyword evidence="5" id="KW-1133">Transmembrane helix</keyword>
<dbReference type="GO" id="GO:0016020">
    <property type="term" value="C:membrane"/>
    <property type="evidence" value="ECO:0007669"/>
    <property type="project" value="UniProtKB-SubCell"/>
</dbReference>
<dbReference type="Proteomes" id="UP000006882">
    <property type="component" value="Chromosome G4"/>
</dbReference>
<evidence type="ECO:0000259" key="8">
    <source>
        <dbReference type="Pfam" id="PF13839"/>
    </source>
</evidence>
<evidence type="ECO:0000259" key="9">
    <source>
        <dbReference type="Pfam" id="PF14416"/>
    </source>
</evidence>
<keyword evidence="6" id="KW-0472">Membrane</keyword>
<evidence type="ECO:0000256" key="3">
    <source>
        <dbReference type="ARBA" id="ARBA00022692"/>
    </source>
</evidence>
<dbReference type="Pfam" id="PF13839">
    <property type="entry name" value="PC-Esterase"/>
    <property type="match status" value="1"/>
</dbReference>
<evidence type="ECO:0000256" key="5">
    <source>
        <dbReference type="ARBA" id="ARBA00022989"/>
    </source>
</evidence>